<dbReference type="Proteomes" id="UP000887565">
    <property type="component" value="Unplaced"/>
</dbReference>
<evidence type="ECO:0000313" key="1">
    <source>
        <dbReference type="Proteomes" id="UP000887565"/>
    </source>
</evidence>
<protein>
    <submittedName>
        <fullName evidence="2">Uncharacterized protein</fullName>
    </submittedName>
</protein>
<dbReference type="GO" id="GO:0008237">
    <property type="term" value="F:metallopeptidase activity"/>
    <property type="evidence" value="ECO:0007669"/>
    <property type="project" value="InterPro"/>
</dbReference>
<dbReference type="SUPFAM" id="SSF55486">
    <property type="entry name" value="Metalloproteases ('zincins'), catalytic domain"/>
    <property type="match status" value="1"/>
</dbReference>
<dbReference type="AlphaFoldDB" id="A0A915L3Z7"/>
<evidence type="ECO:0000313" key="2">
    <source>
        <dbReference type="WBParaSite" id="nRc.2.0.1.t45815-RA"/>
    </source>
</evidence>
<dbReference type="InterPro" id="IPR024079">
    <property type="entry name" value="MetalloPept_cat_dom_sf"/>
</dbReference>
<dbReference type="Gene3D" id="3.40.390.10">
    <property type="entry name" value="Collagenase (Catalytic Domain)"/>
    <property type="match status" value="1"/>
</dbReference>
<name>A0A915L3Z7_ROMCU</name>
<organism evidence="1 2">
    <name type="scientific">Romanomermis culicivorax</name>
    <name type="common">Nematode worm</name>
    <dbReference type="NCBI Taxonomy" id="13658"/>
    <lineage>
        <taxon>Eukaryota</taxon>
        <taxon>Metazoa</taxon>
        <taxon>Ecdysozoa</taxon>
        <taxon>Nematoda</taxon>
        <taxon>Enoplea</taxon>
        <taxon>Dorylaimia</taxon>
        <taxon>Mermithida</taxon>
        <taxon>Mermithoidea</taxon>
        <taxon>Mermithidae</taxon>
        <taxon>Romanomermis</taxon>
    </lineage>
</organism>
<reference evidence="2" key="1">
    <citation type="submission" date="2022-11" db="UniProtKB">
        <authorList>
            <consortium name="WormBaseParasite"/>
        </authorList>
    </citation>
    <scope>IDENTIFICATION</scope>
</reference>
<accession>A0A915L3Z7</accession>
<dbReference type="WBParaSite" id="nRc.2.0.1.t45815-RA">
    <property type="protein sequence ID" value="nRc.2.0.1.t45815-RA"/>
    <property type="gene ID" value="nRc.2.0.1.g45815"/>
</dbReference>
<proteinExistence type="predicted"/>
<sequence>MSASIICNQECLLLGYAHDLRNLEIEFDSKLYNFTLWKNAEHNIIDPHFDVFHSFSGRKFKFNRNFHKHAWRCSYYEGRDAKNLAKLEISKCGEELTHFNKKDIGKYKSYRKKTVHHDQMIIQINSDHHVIKLLTMGSDRYLGDKFLTNVFADIINSDNDNNDDSFMLSIRGPLVVELALFVDEELWKKFEKKYDNDALLAEQELNKFVFSVLNNVNLIYKQDSMDPKVIFKLKRYEIMKTSPTPFKLVLQGPAHDNGDVDKLLTNFCEYQRGLNARSDDDPRHWDHAVLLTG</sequence>
<keyword evidence="1" id="KW-1185">Reference proteome</keyword>